<dbReference type="InterPro" id="IPR043128">
    <property type="entry name" value="Rev_trsase/Diguanyl_cyclase"/>
</dbReference>
<dbReference type="STRING" id="1150469.RSPPHO_02801"/>
<sequence>MIAEKCQAALAAPIPYKDHTLRIGLSIGSARFPTDATTAAALLAHADQAMYHAKHGRNT</sequence>
<dbReference type="SUPFAM" id="SSF55073">
    <property type="entry name" value="Nucleotide cyclase"/>
    <property type="match status" value="1"/>
</dbReference>
<keyword evidence="3" id="KW-1185">Reference proteome</keyword>
<feature type="domain" description="GGDEF" evidence="1">
    <location>
        <begin position="1"/>
        <end position="59"/>
    </location>
</feature>
<dbReference type="EMBL" id="HE663493">
    <property type="protein sequence ID" value="CCG09427.1"/>
    <property type="molecule type" value="Genomic_DNA"/>
</dbReference>
<evidence type="ECO:0000259" key="1">
    <source>
        <dbReference type="PROSITE" id="PS50887"/>
    </source>
</evidence>
<dbReference type="InterPro" id="IPR029787">
    <property type="entry name" value="Nucleotide_cyclase"/>
</dbReference>
<dbReference type="RefSeq" id="WP_014416057.1">
    <property type="nucleotide sequence ID" value="NC_017059.1"/>
</dbReference>
<dbReference type="AlphaFoldDB" id="H6SPA2"/>
<organism evidence="2 3">
    <name type="scientific">Pararhodospirillum photometricum DSM 122</name>
    <dbReference type="NCBI Taxonomy" id="1150469"/>
    <lineage>
        <taxon>Bacteria</taxon>
        <taxon>Pseudomonadati</taxon>
        <taxon>Pseudomonadota</taxon>
        <taxon>Alphaproteobacteria</taxon>
        <taxon>Rhodospirillales</taxon>
        <taxon>Rhodospirillaceae</taxon>
        <taxon>Pararhodospirillum</taxon>
    </lineage>
</organism>
<name>H6SPA2_PARPM</name>
<dbReference type="KEGG" id="rpm:RSPPHO_02801"/>
<protein>
    <submittedName>
        <fullName evidence="2">GGDEF family protein</fullName>
    </submittedName>
</protein>
<evidence type="ECO:0000313" key="3">
    <source>
        <dbReference type="Proteomes" id="UP000033220"/>
    </source>
</evidence>
<evidence type="ECO:0000313" key="2">
    <source>
        <dbReference type="EMBL" id="CCG09427.1"/>
    </source>
</evidence>
<reference evidence="2 3" key="1">
    <citation type="submission" date="2012-02" db="EMBL/GenBank/DDBJ databases">
        <title>Shotgun genome sequence of Phaeospirillum photometricum DSM 122.</title>
        <authorList>
            <person name="Duquesne K."/>
            <person name="Sturgis J."/>
        </authorList>
    </citation>
    <scope>NUCLEOTIDE SEQUENCE [LARGE SCALE GENOMIC DNA]</scope>
    <source>
        <strain evidence="3">DSM122</strain>
    </source>
</reference>
<dbReference type="InterPro" id="IPR000160">
    <property type="entry name" value="GGDEF_dom"/>
</dbReference>
<dbReference type="InterPro" id="IPR052163">
    <property type="entry name" value="DGC-Regulatory_Protein"/>
</dbReference>
<dbReference type="Gene3D" id="3.30.70.270">
    <property type="match status" value="1"/>
</dbReference>
<dbReference type="Pfam" id="PF00990">
    <property type="entry name" value="GGDEF"/>
    <property type="match status" value="1"/>
</dbReference>
<dbReference type="PATRIC" id="fig|1150469.3.peg.3169"/>
<dbReference type="HOGENOM" id="CLU_2957688_0_0_5"/>
<proteinExistence type="predicted"/>
<gene>
    <name evidence="2" type="ORF">RSPPHO_02801</name>
</gene>
<accession>H6SPA2</accession>
<dbReference type="PROSITE" id="PS50887">
    <property type="entry name" value="GGDEF"/>
    <property type="match status" value="1"/>
</dbReference>
<dbReference type="PANTHER" id="PTHR46663:SF2">
    <property type="entry name" value="GGDEF DOMAIN-CONTAINING PROTEIN"/>
    <property type="match status" value="1"/>
</dbReference>
<dbReference type="PANTHER" id="PTHR46663">
    <property type="entry name" value="DIGUANYLATE CYCLASE DGCT-RELATED"/>
    <property type="match status" value="1"/>
</dbReference>
<dbReference type="Proteomes" id="UP000033220">
    <property type="component" value="Chromosome DSM 122"/>
</dbReference>